<organism evidence="1 2">
    <name type="scientific">Pseudonocardia adelaidensis</name>
    <dbReference type="NCBI Taxonomy" id="648754"/>
    <lineage>
        <taxon>Bacteria</taxon>
        <taxon>Bacillati</taxon>
        <taxon>Actinomycetota</taxon>
        <taxon>Actinomycetes</taxon>
        <taxon>Pseudonocardiales</taxon>
        <taxon>Pseudonocardiaceae</taxon>
        <taxon>Pseudonocardia</taxon>
    </lineage>
</organism>
<evidence type="ECO:0000313" key="1">
    <source>
        <dbReference type="EMBL" id="GAA5122304.1"/>
    </source>
</evidence>
<dbReference type="RefSeq" id="WP_345605899.1">
    <property type="nucleotide sequence ID" value="NZ_BAABJO010000010.1"/>
</dbReference>
<comment type="caution">
    <text evidence="1">The sequence shown here is derived from an EMBL/GenBank/DDBJ whole genome shotgun (WGS) entry which is preliminary data.</text>
</comment>
<gene>
    <name evidence="1" type="ORF">GCM10023320_32430</name>
</gene>
<evidence type="ECO:0008006" key="3">
    <source>
        <dbReference type="Google" id="ProtNLM"/>
    </source>
</evidence>
<name>A0ABP9NMG5_9PSEU</name>
<keyword evidence="2" id="KW-1185">Reference proteome</keyword>
<evidence type="ECO:0000313" key="2">
    <source>
        <dbReference type="Proteomes" id="UP001500804"/>
    </source>
</evidence>
<dbReference type="Pfam" id="PF08734">
    <property type="entry name" value="GYD"/>
    <property type="match status" value="1"/>
</dbReference>
<accession>A0ABP9NMG5</accession>
<sequence>MAKFAIFFTYKPETWDRMMMKPGERTAAVRQLAESVGGSLEKIYYMFGDRDGFVVLDIPDSATAAAVSVAVSSTGAFSHLETRQLIAAEDLPSLLEKAAAARESYRRPGD</sequence>
<proteinExistence type="predicted"/>
<dbReference type="Proteomes" id="UP001500804">
    <property type="component" value="Unassembled WGS sequence"/>
</dbReference>
<dbReference type="EMBL" id="BAABJO010000010">
    <property type="protein sequence ID" value="GAA5122304.1"/>
    <property type="molecule type" value="Genomic_DNA"/>
</dbReference>
<dbReference type="InterPro" id="IPR014845">
    <property type="entry name" value="GYD/TTHA1554"/>
</dbReference>
<reference evidence="2" key="1">
    <citation type="journal article" date="2019" name="Int. J. Syst. Evol. Microbiol.">
        <title>The Global Catalogue of Microorganisms (GCM) 10K type strain sequencing project: providing services to taxonomists for standard genome sequencing and annotation.</title>
        <authorList>
            <consortium name="The Broad Institute Genomics Platform"/>
            <consortium name="The Broad Institute Genome Sequencing Center for Infectious Disease"/>
            <person name="Wu L."/>
            <person name="Ma J."/>
        </authorList>
    </citation>
    <scope>NUCLEOTIDE SEQUENCE [LARGE SCALE GENOMIC DNA]</scope>
    <source>
        <strain evidence="2">JCM 18302</strain>
    </source>
</reference>
<protein>
    <recommendedName>
        <fullName evidence="3">GYD domain-containing protein</fullName>
    </recommendedName>
</protein>